<gene>
    <name evidence="1" type="ORF">CATMQ487_29390</name>
</gene>
<organism evidence="1 2">
    <name type="scientific">Sphaerotilus microaerophilus</name>
    <dbReference type="NCBI Taxonomy" id="2914710"/>
    <lineage>
        <taxon>Bacteria</taxon>
        <taxon>Pseudomonadati</taxon>
        <taxon>Pseudomonadota</taxon>
        <taxon>Betaproteobacteria</taxon>
        <taxon>Burkholderiales</taxon>
        <taxon>Sphaerotilaceae</taxon>
        <taxon>Sphaerotilus</taxon>
    </lineage>
</organism>
<evidence type="ECO:0000313" key="1">
    <source>
        <dbReference type="EMBL" id="BDI05969.1"/>
    </source>
</evidence>
<keyword evidence="2" id="KW-1185">Reference proteome</keyword>
<dbReference type="Proteomes" id="UP001057498">
    <property type="component" value="Chromosome"/>
</dbReference>
<evidence type="ECO:0000313" key="2">
    <source>
        <dbReference type="Proteomes" id="UP001057498"/>
    </source>
</evidence>
<reference evidence="1" key="1">
    <citation type="submission" date="2022-04" db="EMBL/GenBank/DDBJ databases">
        <title>Whole genome sequence of Sphaerotilus sp. FB-5.</title>
        <authorList>
            <person name="Takeda M."/>
            <person name="Narihara S."/>
            <person name="Akimoto M."/>
            <person name="Akimoto R."/>
            <person name="Nishiyashiki S."/>
            <person name="Murakami T."/>
        </authorList>
    </citation>
    <scope>NUCLEOTIDE SEQUENCE</scope>
    <source>
        <strain evidence="1">FB-5</strain>
    </source>
</reference>
<sequence>MNTNQPATEPIRLLFEMQRDDNPRLYDDLVRFNKGPKRVNRLRFLAHEGLMAQRWLEQGLAVAPQIQLPRMEAANRVNVQAARQTNQAFDLPEDGEGDA</sequence>
<dbReference type="RefSeq" id="WP_251969295.1">
    <property type="nucleotide sequence ID" value="NZ_AP025730.1"/>
</dbReference>
<name>A0ABN6PLB5_9BURK</name>
<protein>
    <recommendedName>
        <fullName evidence="3">Transcriptional regulator</fullName>
    </recommendedName>
</protein>
<dbReference type="EMBL" id="AP025730">
    <property type="protein sequence ID" value="BDI05969.1"/>
    <property type="molecule type" value="Genomic_DNA"/>
</dbReference>
<accession>A0ABN6PLB5</accession>
<proteinExistence type="predicted"/>
<evidence type="ECO:0008006" key="3">
    <source>
        <dbReference type="Google" id="ProtNLM"/>
    </source>
</evidence>